<evidence type="ECO:0000256" key="3">
    <source>
        <dbReference type="SAM" id="Phobius"/>
    </source>
</evidence>
<dbReference type="GO" id="GO:0022857">
    <property type="term" value="F:transmembrane transporter activity"/>
    <property type="evidence" value="ECO:0007669"/>
    <property type="project" value="InterPro"/>
</dbReference>
<dbReference type="OrthoDB" id="2116389at2759"/>
<keyword evidence="5" id="KW-1185">Reference proteome</keyword>
<feature type="transmembrane region" description="Helical" evidence="3">
    <location>
        <begin position="78"/>
        <end position="97"/>
    </location>
</feature>
<feature type="transmembrane region" description="Helical" evidence="3">
    <location>
        <begin position="161"/>
        <end position="183"/>
    </location>
</feature>
<evidence type="ECO:0000313" key="5">
    <source>
        <dbReference type="Proteomes" id="UP000053593"/>
    </source>
</evidence>
<dbReference type="EMBL" id="KN834771">
    <property type="protein sequence ID" value="KIK61440.1"/>
    <property type="molecule type" value="Genomic_DNA"/>
</dbReference>
<dbReference type="PANTHER" id="PTHR31806:SF5">
    <property type="entry name" value="PURINE-CYTOSINE PERMEASE FCY21"/>
    <property type="match status" value="1"/>
</dbReference>
<feature type="transmembrane region" description="Helical" evidence="3">
    <location>
        <begin position="109"/>
        <end position="128"/>
    </location>
</feature>
<gene>
    <name evidence="4" type="ORF">GYMLUDRAFT_243615</name>
</gene>
<evidence type="ECO:0000256" key="1">
    <source>
        <dbReference type="ARBA" id="ARBA00022448"/>
    </source>
</evidence>
<accession>A0A0D0BCM1</accession>
<feature type="region of interest" description="Disordered" evidence="2">
    <location>
        <begin position="1"/>
        <end position="20"/>
    </location>
</feature>
<dbReference type="GO" id="GO:0005886">
    <property type="term" value="C:plasma membrane"/>
    <property type="evidence" value="ECO:0007669"/>
    <property type="project" value="TreeGrafter"/>
</dbReference>
<dbReference type="Gene3D" id="1.10.4160.10">
    <property type="entry name" value="Hydantoin permease"/>
    <property type="match status" value="2"/>
</dbReference>
<evidence type="ECO:0000256" key="2">
    <source>
        <dbReference type="SAM" id="MobiDB-lite"/>
    </source>
</evidence>
<keyword evidence="3" id="KW-0472">Membrane</keyword>
<reference evidence="4 5" key="1">
    <citation type="submission" date="2014-04" db="EMBL/GenBank/DDBJ databases">
        <title>Evolutionary Origins and Diversification of the Mycorrhizal Mutualists.</title>
        <authorList>
            <consortium name="DOE Joint Genome Institute"/>
            <consortium name="Mycorrhizal Genomics Consortium"/>
            <person name="Kohler A."/>
            <person name="Kuo A."/>
            <person name="Nagy L.G."/>
            <person name="Floudas D."/>
            <person name="Copeland A."/>
            <person name="Barry K.W."/>
            <person name="Cichocki N."/>
            <person name="Veneault-Fourrey C."/>
            <person name="LaButti K."/>
            <person name="Lindquist E.A."/>
            <person name="Lipzen A."/>
            <person name="Lundell T."/>
            <person name="Morin E."/>
            <person name="Murat C."/>
            <person name="Riley R."/>
            <person name="Ohm R."/>
            <person name="Sun H."/>
            <person name="Tunlid A."/>
            <person name="Henrissat B."/>
            <person name="Grigoriev I.V."/>
            <person name="Hibbett D.S."/>
            <person name="Martin F."/>
        </authorList>
    </citation>
    <scope>NUCLEOTIDE SEQUENCE [LARGE SCALE GENOMIC DNA]</scope>
    <source>
        <strain evidence="4 5">FD-317 M1</strain>
    </source>
</reference>
<proteinExistence type="predicted"/>
<name>A0A0D0BCM1_9AGAR</name>
<keyword evidence="3" id="KW-1133">Transmembrane helix</keyword>
<evidence type="ECO:0000313" key="4">
    <source>
        <dbReference type="EMBL" id="KIK61440.1"/>
    </source>
</evidence>
<sequence>MRTDPEVKGPNSVDGRLGDAESELGSSNVFAKALLSWGVEERASFAVASEECCLPFLIQSLDSVWFCGYSILTWYERLVWFPVLAVYLVTLVGGKNLKEVPPSEPADAGTIVSFASTIAGFVITYSPLAPDFTIYFSPNVSRVLPIAIVGSHKFYDTLMNFLGLIGYWCSAFIAVILFEHLVFRRKKQSQPENTSSSTTSPSTTSPYSTSASAFDSYRVEAWNVPHLLPSGIPAIAAGAASFGLVVPCMSQIAS</sequence>
<dbReference type="AlphaFoldDB" id="A0A0D0BCM1"/>
<protein>
    <submittedName>
        <fullName evidence="4">Uncharacterized protein</fullName>
    </submittedName>
</protein>
<keyword evidence="3" id="KW-0812">Transmembrane</keyword>
<dbReference type="Proteomes" id="UP000053593">
    <property type="component" value="Unassembled WGS sequence"/>
</dbReference>
<keyword evidence="1" id="KW-0813">Transport</keyword>
<organism evidence="4 5">
    <name type="scientific">Collybiopsis luxurians FD-317 M1</name>
    <dbReference type="NCBI Taxonomy" id="944289"/>
    <lineage>
        <taxon>Eukaryota</taxon>
        <taxon>Fungi</taxon>
        <taxon>Dikarya</taxon>
        <taxon>Basidiomycota</taxon>
        <taxon>Agaricomycotina</taxon>
        <taxon>Agaricomycetes</taxon>
        <taxon>Agaricomycetidae</taxon>
        <taxon>Agaricales</taxon>
        <taxon>Marasmiineae</taxon>
        <taxon>Omphalotaceae</taxon>
        <taxon>Collybiopsis</taxon>
        <taxon>Collybiopsis luxurians</taxon>
    </lineage>
</organism>
<dbReference type="HOGENOM" id="CLU_1094396_0_0_1"/>
<dbReference type="PANTHER" id="PTHR31806">
    <property type="entry name" value="PURINE-CYTOSINE PERMEASE FCY2-RELATED"/>
    <property type="match status" value="1"/>
</dbReference>
<dbReference type="InterPro" id="IPR026030">
    <property type="entry name" value="Pur-cyt_permease_Fcy2/21/22"/>
</dbReference>